<proteinExistence type="predicted"/>
<name>A0AAV3TA60_9EURY</name>
<dbReference type="AlphaFoldDB" id="A0AAV3TA60"/>
<dbReference type="Gene3D" id="2.10.110.10">
    <property type="entry name" value="Cysteine Rich Protein"/>
    <property type="match status" value="1"/>
</dbReference>
<reference evidence="2 3" key="1">
    <citation type="journal article" date="2019" name="Int. J. Syst. Evol. Microbiol.">
        <title>The Global Catalogue of Microorganisms (GCM) 10K type strain sequencing project: providing services to taxonomists for standard genome sequencing and annotation.</title>
        <authorList>
            <consortium name="The Broad Institute Genomics Platform"/>
            <consortium name="The Broad Institute Genome Sequencing Center for Infectious Disease"/>
            <person name="Wu L."/>
            <person name="Ma J."/>
        </authorList>
    </citation>
    <scope>NUCLEOTIDE SEQUENCE [LARGE SCALE GENOMIC DNA]</scope>
    <source>
        <strain evidence="2 3">JCM 16328</strain>
    </source>
</reference>
<sequence length="62" mass="6950">MVDPTSELEEDIDEDEAPNCEVCGEPIVEDPNHVVRTRVEDGKAYHRHFCSEACAAEFDDAN</sequence>
<keyword evidence="3" id="KW-1185">Reference proteome</keyword>
<dbReference type="EMBL" id="BAAADV010000003">
    <property type="protein sequence ID" value="GAA0671982.1"/>
    <property type="molecule type" value="Genomic_DNA"/>
</dbReference>
<feature type="compositionally biased region" description="Acidic residues" evidence="1">
    <location>
        <begin position="1"/>
        <end position="18"/>
    </location>
</feature>
<dbReference type="Proteomes" id="UP001500420">
    <property type="component" value="Unassembled WGS sequence"/>
</dbReference>
<feature type="region of interest" description="Disordered" evidence="1">
    <location>
        <begin position="1"/>
        <end position="25"/>
    </location>
</feature>
<accession>A0AAV3TA60</accession>
<comment type="caution">
    <text evidence="2">The sequence shown here is derived from an EMBL/GenBank/DDBJ whole genome shotgun (WGS) entry which is preliminary data.</text>
</comment>
<evidence type="ECO:0000313" key="2">
    <source>
        <dbReference type="EMBL" id="GAA0671982.1"/>
    </source>
</evidence>
<gene>
    <name evidence="2" type="ORF">GCM10009020_18220</name>
</gene>
<evidence type="ECO:0000256" key="1">
    <source>
        <dbReference type="SAM" id="MobiDB-lite"/>
    </source>
</evidence>
<dbReference type="RefSeq" id="WP_343773680.1">
    <property type="nucleotide sequence ID" value="NZ_BAAADV010000003.1"/>
</dbReference>
<dbReference type="InterPro" id="IPR055998">
    <property type="entry name" value="DUF7576"/>
</dbReference>
<dbReference type="Pfam" id="PF24461">
    <property type="entry name" value="DUF7576"/>
    <property type="match status" value="1"/>
</dbReference>
<evidence type="ECO:0000313" key="3">
    <source>
        <dbReference type="Proteomes" id="UP001500420"/>
    </source>
</evidence>
<evidence type="ECO:0008006" key="4">
    <source>
        <dbReference type="Google" id="ProtNLM"/>
    </source>
</evidence>
<organism evidence="2 3">
    <name type="scientific">Natronoarchaeum mannanilyticum</name>
    <dbReference type="NCBI Taxonomy" id="926360"/>
    <lineage>
        <taxon>Archaea</taxon>
        <taxon>Methanobacteriati</taxon>
        <taxon>Methanobacteriota</taxon>
        <taxon>Stenosarchaea group</taxon>
        <taxon>Halobacteria</taxon>
        <taxon>Halobacteriales</taxon>
        <taxon>Natronoarchaeaceae</taxon>
    </lineage>
</organism>
<protein>
    <recommendedName>
        <fullName evidence="4">TRASH domain-containing protein</fullName>
    </recommendedName>
</protein>